<dbReference type="PANTHER" id="PTHR45632:SF3">
    <property type="entry name" value="KELCH-LIKE PROTEIN 32"/>
    <property type="match status" value="1"/>
</dbReference>
<dbReference type="SMART" id="SM00612">
    <property type="entry name" value="Kelch"/>
    <property type="match status" value="6"/>
</dbReference>
<keyword evidence="2" id="KW-0677">Repeat</keyword>
<protein>
    <submittedName>
        <fullName evidence="4">BACK domain-containing protein</fullName>
    </submittedName>
</protein>
<proteinExistence type="predicted"/>
<comment type="caution">
    <text evidence="4">The sequence shown here is derived from an EMBL/GenBank/DDBJ whole genome shotgun (WGS) entry which is preliminary data.</text>
</comment>
<dbReference type="InterPro" id="IPR011333">
    <property type="entry name" value="SKP1/BTB/POZ_sf"/>
</dbReference>
<reference evidence="4 5" key="1">
    <citation type="submission" date="2019-10" db="EMBL/GenBank/DDBJ databases">
        <title>Assembly and Annotation for the nematode Trichostrongylus colubriformis.</title>
        <authorList>
            <person name="Martin J."/>
        </authorList>
    </citation>
    <scope>NUCLEOTIDE SEQUENCE [LARGE SCALE GENOMIC DNA]</scope>
    <source>
        <strain evidence="4">G859</strain>
        <tissue evidence="4">Whole worm</tissue>
    </source>
</reference>
<dbReference type="InterPro" id="IPR006652">
    <property type="entry name" value="Kelch_1"/>
</dbReference>
<dbReference type="InterPro" id="IPR000210">
    <property type="entry name" value="BTB/POZ_dom"/>
</dbReference>
<dbReference type="EMBL" id="WIXE01006049">
    <property type="protein sequence ID" value="KAK5981654.1"/>
    <property type="molecule type" value="Genomic_DNA"/>
</dbReference>
<dbReference type="Pfam" id="PF00651">
    <property type="entry name" value="BTB"/>
    <property type="match status" value="1"/>
</dbReference>
<gene>
    <name evidence="4" type="ORF">GCK32_005584</name>
</gene>
<dbReference type="Pfam" id="PF07707">
    <property type="entry name" value="BACK"/>
    <property type="match status" value="1"/>
</dbReference>
<dbReference type="Gene3D" id="1.25.40.420">
    <property type="match status" value="1"/>
</dbReference>
<dbReference type="SUPFAM" id="SSF117281">
    <property type="entry name" value="Kelch motif"/>
    <property type="match status" value="2"/>
</dbReference>
<accession>A0AAN8FQW4</accession>
<keyword evidence="1" id="KW-0880">Kelch repeat</keyword>
<evidence type="ECO:0000313" key="5">
    <source>
        <dbReference type="Proteomes" id="UP001331761"/>
    </source>
</evidence>
<evidence type="ECO:0000256" key="1">
    <source>
        <dbReference type="ARBA" id="ARBA00022441"/>
    </source>
</evidence>
<keyword evidence="5" id="KW-1185">Reference proteome</keyword>
<dbReference type="AlphaFoldDB" id="A0AAN8FQW4"/>
<evidence type="ECO:0000313" key="4">
    <source>
        <dbReference type="EMBL" id="KAK5981654.1"/>
    </source>
</evidence>
<evidence type="ECO:0000259" key="3">
    <source>
        <dbReference type="PROSITE" id="PS50097"/>
    </source>
</evidence>
<dbReference type="Gene3D" id="2.120.10.80">
    <property type="entry name" value="Kelch-type beta propeller"/>
    <property type="match status" value="1"/>
</dbReference>
<dbReference type="PANTHER" id="PTHR45632">
    <property type="entry name" value="LD33804P"/>
    <property type="match status" value="1"/>
</dbReference>
<dbReference type="SUPFAM" id="SSF54695">
    <property type="entry name" value="POZ domain"/>
    <property type="match status" value="1"/>
</dbReference>
<sequence length="481" mass="53888">MSNDRKTSLEMNEVQKRADVAEKAEHIREFEGMRINAHRNVLAASSDYFKAMFTNDMVESRSLRHGPTFGGLVGDCEASIAPVAERMVVLRANKNKNTVMVKLSEFHEVFAAVLQWIRFNPPDRKQFLSKLLKHVRLSLCGTEFLVNTVSKDALVSADRACRKLVDEAKDYQLLQLSGPVRPNMRVTRSRNRKAVEWKECIYIVGGSVMIGADTSVECFDGENPVWRRVASMSKGRSNFAVGVIDNLLYAVGGRVGNTFLNSSERYDSVADRWTSDVSLMSTSRSGLGVAALDGFLYSVGGCYAWRHLDSVERYDARRNEWIHVAPMAYSRSGLSVSVLNGCLYAVGGENSRSLNIVERLDPRVGKWETIRSMSIARKYLGTAVLNGVLYAVGGDDSVWSTSEKYDPLTNTWTFVATMDDESYNFGLAVFNESLYAFGCYRPGHDYRIVETFDLETNQWKIHTRTSDDRRGAGVGVVRMPS</sequence>
<dbReference type="Pfam" id="PF24681">
    <property type="entry name" value="Kelch_KLHDC2_KLHL20_DRC7"/>
    <property type="match status" value="1"/>
</dbReference>
<dbReference type="PROSITE" id="PS50097">
    <property type="entry name" value="BTB"/>
    <property type="match status" value="1"/>
</dbReference>
<name>A0AAN8FQW4_TRICO</name>
<dbReference type="InterPro" id="IPR015915">
    <property type="entry name" value="Kelch-typ_b-propeller"/>
</dbReference>
<organism evidence="4 5">
    <name type="scientific">Trichostrongylus colubriformis</name>
    <name type="common">Black scour worm</name>
    <dbReference type="NCBI Taxonomy" id="6319"/>
    <lineage>
        <taxon>Eukaryota</taxon>
        <taxon>Metazoa</taxon>
        <taxon>Ecdysozoa</taxon>
        <taxon>Nematoda</taxon>
        <taxon>Chromadorea</taxon>
        <taxon>Rhabditida</taxon>
        <taxon>Rhabditina</taxon>
        <taxon>Rhabditomorpha</taxon>
        <taxon>Strongyloidea</taxon>
        <taxon>Trichostrongylidae</taxon>
        <taxon>Trichostrongylus</taxon>
    </lineage>
</organism>
<evidence type="ECO:0000256" key="2">
    <source>
        <dbReference type="ARBA" id="ARBA00022737"/>
    </source>
</evidence>
<dbReference type="InterPro" id="IPR011705">
    <property type="entry name" value="BACK"/>
</dbReference>
<feature type="domain" description="BTB" evidence="3">
    <location>
        <begin position="18"/>
        <end position="118"/>
    </location>
</feature>
<dbReference type="Proteomes" id="UP001331761">
    <property type="component" value="Unassembled WGS sequence"/>
</dbReference>